<evidence type="ECO:0000259" key="4">
    <source>
        <dbReference type="Pfam" id="PF19904"/>
    </source>
</evidence>
<keyword evidence="2" id="KW-0472">Membrane</keyword>
<proteinExistence type="predicted"/>
<reference evidence="6" key="1">
    <citation type="submission" date="2017-04" db="EMBL/GenBank/DDBJ databases">
        <title>Function of individual gut microbiota members based on whole genome sequencing of pure cultures obtained from chicken caecum.</title>
        <authorList>
            <person name="Medvecky M."/>
            <person name="Cejkova D."/>
            <person name="Polansky O."/>
            <person name="Karasova D."/>
            <person name="Kubasova T."/>
            <person name="Cizek A."/>
            <person name="Rychlik I."/>
        </authorList>
    </citation>
    <scope>NUCLEOTIDE SEQUENCE [LARGE SCALE GENOMIC DNA]</scope>
    <source>
        <strain evidence="6">An43</strain>
    </source>
</reference>
<comment type="caution">
    <text evidence="5">The sequence shown here is derived from an EMBL/GenBank/DDBJ whole genome shotgun (WGS) entry which is preliminary data.</text>
</comment>
<accession>A0A1Y3Z774</accession>
<evidence type="ECO:0000256" key="1">
    <source>
        <dbReference type="SAM" id="Coils"/>
    </source>
</evidence>
<sequence>MKRIIFFVSILLHFCAGQAQNTAFPSLEDLDRVVAEQQKYVDIREGRISDVKSKLRKTASEEERYQLKNFLFNEYSSYVVDSALHYAQEKLVSAYKMNRQDYIDDSRLNMAYVLIQGGMYKEASDILQNINRATLAEYLERYYFLIYNTLYEAMVKYTIIEFQSKEYRAKAMLYKDSIMQKNDSTDVYIRADRLLEQGDYSKGLQILLDFYRQLDPDNRDVAYVAYSISDFYRRQGNREEEKKYLIVSAMADMKWAVKEYISLRRLATILYEEGDINRAYIYMRRSLDDATFCNARLRTIEVTQTLPIIDNAYQVKTKKEKKQMMIALACISILSVFLIGLVIYVRRQIKKLSAARSELNKANERLRQLNVELNSVNEQLQSANKELHETNHALSDMNQSLSEANNIKELYITKFMTECSSYIDKMDNYRRMLNKKAASGKLEDLFKTLKSSVIIEEELEAFYNTFDETFLHLFPSFVKAFNSLLPANDSIVPKQEGRLTTELRIFALIRLGITDSERIASFLRYSKATIYSYRSRLRLKSLNPEHFEENIMQITSF</sequence>
<evidence type="ECO:0000256" key="2">
    <source>
        <dbReference type="SAM" id="Phobius"/>
    </source>
</evidence>
<feature type="domain" description="DUF6377" evidence="4">
    <location>
        <begin position="252"/>
        <end position="520"/>
    </location>
</feature>
<dbReference type="Gene3D" id="1.10.287.620">
    <property type="entry name" value="Helix Hairpins"/>
    <property type="match status" value="1"/>
</dbReference>
<dbReference type="InterPro" id="IPR045957">
    <property type="entry name" value="DUF6377"/>
</dbReference>
<organism evidence="5 6">
    <name type="scientific">Bacteroides clarus</name>
    <dbReference type="NCBI Taxonomy" id="626929"/>
    <lineage>
        <taxon>Bacteria</taxon>
        <taxon>Pseudomonadati</taxon>
        <taxon>Bacteroidota</taxon>
        <taxon>Bacteroidia</taxon>
        <taxon>Bacteroidales</taxon>
        <taxon>Bacteroidaceae</taxon>
        <taxon>Bacteroides</taxon>
    </lineage>
</organism>
<evidence type="ECO:0000313" key="6">
    <source>
        <dbReference type="Proteomes" id="UP000195386"/>
    </source>
</evidence>
<name>A0A1Y3Z774_9BACE</name>
<dbReference type="Proteomes" id="UP000195386">
    <property type="component" value="Unassembled WGS sequence"/>
</dbReference>
<keyword evidence="2" id="KW-0812">Transmembrane</keyword>
<evidence type="ECO:0000313" key="5">
    <source>
        <dbReference type="EMBL" id="OUO02361.1"/>
    </source>
</evidence>
<dbReference type="Pfam" id="PF19904">
    <property type="entry name" value="DUF6377"/>
    <property type="match status" value="1"/>
</dbReference>
<protein>
    <recommendedName>
        <fullName evidence="4">DUF6377 domain-containing protein</fullName>
    </recommendedName>
</protein>
<dbReference type="AlphaFoldDB" id="A0A1Y3Z774"/>
<dbReference type="EMBL" id="NFII01000002">
    <property type="protein sequence ID" value="OUO02361.1"/>
    <property type="molecule type" value="Genomic_DNA"/>
</dbReference>
<keyword evidence="2" id="KW-1133">Transmembrane helix</keyword>
<feature type="coiled-coil region" evidence="1">
    <location>
        <begin position="345"/>
        <end position="400"/>
    </location>
</feature>
<evidence type="ECO:0000256" key="3">
    <source>
        <dbReference type="SAM" id="SignalP"/>
    </source>
</evidence>
<feature type="signal peptide" evidence="3">
    <location>
        <begin position="1"/>
        <end position="19"/>
    </location>
</feature>
<keyword evidence="3" id="KW-0732">Signal</keyword>
<dbReference type="RefSeq" id="WP_087425307.1">
    <property type="nucleotide sequence ID" value="NZ_NFII01000002.1"/>
</dbReference>
<keyword evidence="1" id="KW-0175">Coiled coil</keyword>
<feature type="chain" id="PRO_5012486384" description="DUF6377 domain-containing protein" evidence="3">
    <location>
        <begin position="20"/>
        <end position="557"/>
    </location>
</feature>
<gene>
    <name evidence="5" type="ORF">B5F97_02215</name>
</gene>
<feature type="transmembrane region" description="Helical" evidence="2">
    <location>
        <begin position="324"/>
        <end position="345"/>
    </location>
</feature>